<sequence>MPKLSLCACVLLCLHFAVAATFADEPSPGADLSSQLRKIPTAASVVNTPIKSKPKQIIIHLLNWHFVSRDDFATDLSDSSSGKLSEAEIERQYFEFLEDVEAIQKEQKQILRYLIKNHEVRSVYLEGLTEKNLNAFNSFVKTLREFEVPEGDGAFDLFLKEQYRRDLMQLGVPAQLMITNELKSIIPLENSAAFKSANPIAKDGKIQVDQEAEEKREDEMLKILRKGQGINVIVLGGGHDLTDNLERMKLDSVQYIRVATNSYEKPKTN</sequence>
<protein>
    <recommendedName>
        <fullName evidence="4">TraB/GumN family protein</fullName>
    </recommendedName>
</protein>
<dbReference type="KEGG" id="gim:F1728_04320"/>
<accession>A0A6I6AA98</accession>
<reference evidence="2 3" key="1">
    <citation type="submission" date="2019-09" db="EMBL/GenBank/DDBJ databases">
        <title>Gimesia benthica sp. nov., a novel bacterium isolated from deep-sea water of the Northwest Indian Ocean.</title>
        <authorList>
            <person name="Dai X."/>
        </authorList>
    </citation>
    <scope>NUCLEOTIDE SEQUENCE [LARGE SCALE GENOMIC DNA]</scope>
    <source>
        <strain evidence="2 3">E7</strain>
    </source>
</reference>
<dbReference type="Proteomes" id="UP000427281">
    <property type="component" value="Chromosome"/>
</dbReference>
<gene>
    <name evidence="2" type="ORF">F1728_04320</name>
</gene>
<dbReference type="EMBL" id="CP043930">
    <property type="protein sequence ID" value="QGQ21961.1"/>
    <property type="molecule type" value="Genomic_DNA"/>
</dbReference>
<dbReference type="AlphaFoldDB" id="A0A6I6AA98"/>
<proteinExistence type="predicted"/>
<feature type="signal peptide" evidence="1">
    <location>
        <begin position="1"/>
        <end position="19"/>
    </location>
</feature>
<evidence type="ECO:0000313" key="2">
    <source>
        <dbReference type="EMBL" id="QGQ21961.1"/>
    </source>
</evidence>
<evidence type="ECO:0000256" key="1">
    <source>
        <dbReference type="SAM" id="SignalP"/>
    </source>
</evidence>
<evidence type="ECO:0000313" key="3">
    <source>
        <dbReference type="Proteomes" id="UP000427281"/>
    </source>
</evidence>
<evidence type="ECO:0008006" key="4">
    <source>
        <dbReference type="Google" id="ProtNLM"/>
    </source>
</evidence>
<organism evidence="2 3">
    <name type="scientific">Gimesia benthica</name>
    <dbReference type="NCBI Taxonomy" id="2608982"/>
    <lineage>
        <taxon>Bacteria</taxon>
        <taxon>Pseudomonadati</taxon>
        <taxon>Planctomycetota</taxon>
        <taxon>Planctomycetia</taxon>
        <taxon>Planctomycetales</taxon>
        <taxon>Planctomycetaceae</taxon>
        <taxon>Gimesia</taxon>
    </lineage>
</organism>
<feature type="chain" id="PRO_5026350613" description="TraB/GumN family protein" evidence="1">
    <location>
        <begin position="20"/>
        <end position="269"/>
    </location>
</feature>
<keyword evidence="3" id="KW-1185">Reference proteome</keyword>
<name>A0A6I6AA98_9PLAN</name>
<dbReference type="RefSeq" id="WP_155363052.1">
    <property type="nucleotide sequence ID" value="NZ_CP043930.1"/>
</dbReference>
<keyword evidence="1" id="KW-0732">Signal</keyword>